<reference evidence="5" key="1">
    <citation type="journal article" date="2021" name="Mol. Ecol. Resour.">
        <title>Phylogenomic analyses of the genus Drosophila reveals genomic signals of climate adaptation.</title>
        <authorList>
            <person name="Li F."/>
            <person name="Rane R.V."/>
            <person name="Luria V."/>
            <person name="Xiong Z."/>
            <person name="Chen J."/>
            <person name="Li Z."/>
            <person name="Catullo R.A."/>
            <person name="Griffin P.C."/>
            <person name="Schiffer M."/>
            <person name="Pearce S."/>
            <person name="Lee S.F."/>
            <person name="McElroy K."/>
            <person name="Stocker A."/>
            <person name="Shirriffs J."/>
            <person name="Cockerell F."/>
            <person name="Coppin C."/>
            <person name="Sgro C.M."/>
            <person name="Karger A."/>
            <person name="Cain J.W."/>
            <person name="Weber J.A."/>
            <person name="Santpere G."/>
            <person name="Kirschner M.W."/>
            <person name="Hoffmann A.A."/>
            <person name="Oakeshott J.G."/>
            <person name="Zhang G."/>
        </authorList>
    </citation>
    <scope>NUCLEOTIDE SEQUENCE</scope>
    <source>
        <strain evidence="5">BGI-SZ-2011g</strain>
    </source>
</reference>
<proteinExistence type="inferred from homology"/>
<evidence type="ECO:0000256" key="2">
    <source>
        <dbReference type="ARBA" id="ARBA00023002"/>
    </source>
</evidence>
<evidence type="ECO:0000256" key="3">
    <source>
        <dbReference type="ARBA" id="ARBA00072358"/>
    </source>
</evidence>
<comment type="caution">
    <text evidence="5">The sequence shown here is derived from an EMBL/GenBank/DDBJ whole genome shotgun (WGS) entry which is preliminary data.</text>
</comment>
<dbReference type="PANTHER" id="PTHR44229">
    <property type="entry name" value="15-HYDROXYPROSTAGLANDIN DEHYDROGENASE [NAD(+)]"/>
    <property type="match status" value="1"/>
</dbReference>
<dbReference type="PRINTS" id="PR01169">
    <property type="entry name" value="CERATITISADH"/>
</dbReference>
<evidence type="ECO:0000256" key="1">
    <source>
        <dbReference type="ARBA" id="ARBA00006484"/>
    </source>
</evidence>
<dbReference type="FunFam" id="3.40.50.720:FF:000149">
    <property type="entry name" value="15-hydroxyprostaglandin dehydrogenase [NAD(+)]"/>
    <property type="match status" value="1"/>
</dbReference>
<keyword evidence="6" id="KW-1185">Reference proteome</keyword>
<name>A0AAD4JXL6_9MUSC</name>
<dbReference type="InterPro" id="IPR036291">
    <property type="entry name" value="NAD(P)-bd_dom_sf"/>
</dbReference>
<sequence>MDLAGKNVVYLGGFGGIGQKTCKELLERQLQALAVFDLTLNEQILAEWQSKYPNTKIFYLKVDITQRVDIEAAYKMTVERLGHFDLVVNGMGLMDDRHIELTIQINLMGVINSCLIALDYMDKSKSGQGGMIVNISSVAGIQPTPLMSVYSAAKHGVTALTRSLSNPAYFERMGVSFVTICPGFTDTPLLHEMADKTTFKFDTPTKLGLSKVKRQSPQVCAENFVKVIEQAKNGSVWLLDVGEIKELEFPVMWAPQIEK</sequence>
<organism evidence="5 6">
    <name type="scientific">Drosophila rubida</name>
    <dbReference type="NCBI Taxonomy" id="30044"/>
    <lineage>
        <taxon>Eukaryota</taxon>
        <taxon>Metazoa</taxon>
        <taxon>Ecdysozoa</taxon>
        <taxon>Arthropoda</taxon>
        <taxon>Hexapoda</taxon>
        <taxon>Insecta</taxon>
        <taxon>Pterygota</taxon>
        <taxon>Neoptera</taxon>
        <taxon>Endopterygota</taxon>
        <taxon>Diptera</taxon>
        <taxon>Brachycera</taxon>
        <taxon>Muscomorpha</taxon>
        <taxon>Ephydroidea</taxon>
        <taxon>Drosophilidae</taxon>
        <taxon>Drosophila</taxon>
    </lineage>
</organism>
<dbReference type="InterPro" id="IPR002347">
    <property type="entry name" value="SDR_fam"/>
</dbReference>
<dbReference type="GO" id="GO:0005737">
    <property type="term" value="C:cytoplasm"/>
    <property type="evidence" value="ECO:0007669"/>
    <property type="project" value="TreeGrafter"/>
</dbReference>
<dbReference type="InterPro" id="IPR020904">
    <property type="entry name" value="Sc_DH/Rdtase_CS"/>
</dbReference>
<dbReference type="PRINTS" id="PR00080">
    <property type="entry name" value="SDRFAMILY"/>
</dbReference>
<dbReference type="PRINTS" id="PR01167">
    <property type="entry name" value="INSADHFAMILY"/>
</dbReference>
<dbReference type="Proteomes" id="UP001200034">
    <property type="component" value="Unassembled WGS sequence"/>
</dbReference>
<comment type="similarity">
    <text evidence="1 4">Belongs to the short-chain dehydrogenases/reductases (SDR) family.</text>
</comment>
<dbReference type="GO" id="GO:0004022">
    <property type="term" value="F:alcohol dehydrogenase (NAD+) activity"/>
    <property type="evidence" value="ECO:0007669"/>
    <property type="project" value="InterPro"/>
</dbReference>
<keyword evidence="2" id="KW-0560">Oxidoreductase</keyword>
<dbReference type="Pfam" id="PF00106">
    <property type="entry name" value="adh_short"/>
    <property type="match status" value="1"/>
</dbReference>
<evidence type="ECO:0000256" key="4">
    <source>
        <dbReference type="RuleBase" id="RU000363"/>
    </source>
</evidence>
<dbReference type="AlphaFoldDB" id="A0AAD4JXL6"/>
<dbReference type="PROSITE" id="PS00061">
    <property type="entry name" value="ADH_SHORT"/>
    <property type="match status" value="1"/>
</dbReference>
<dbReference type="Gene3D" id="3.40.50.720">
    <property type="entry name" value="NAD(P)-binding Rossmann-like Domain"/>
    <property type="match status" value="1"/>
</dbReference>
<accession>A0AAD4JXL6</accession>
<protein>
    <recommendedName>
        <fullName evidence="3">Fat body protein 2</fullName>
    </recommendedName>
</protein>
<evidence type="ECO:0000313" key="6">
    <source>
        <dbReference type="Proteomes" id="UP001200034"/>
    </source>
</evidence>
<dbReference type="SUPFAM" id="SSF51735">
    <property type="entry name" value="NAD(P)-binding Rossmann-fold domains"/>
    <property type="match status" value="1"/>
</dbReference>
<dbReference type="EMBL" id="JAJJHW010002774">
    <property type="protein sequence ID" value="KAH8366210.1"/>
    <property type="molecule type" value="Genomic_DNA"/>
</dbReference>
<dbReference type="PANTHER" id="PTHR44229:SF8">
    <property type="entry name" value="ALCOHOL DEHYDROGENASE-RELATED"/>
    <property type="match status" value="1"/>
</dbReference>
<dbReference type="InterPro" id="IPR002426">
    <property type="entry name" value="ADH_Ceratitis-type"/>
</dbReference>
<evidence type="ECO:0000313" key="5">
    <source>
        <dbReference type="EMBL" id="KAH8366210.1"/>
    </source>
</evidence>
<gene>
    <name evidence="5" type="ORF">KR093_010203</name>
</gene>